<comment type="caution">
    <text evidence="1">The sequence shown here is derived from an EMBL/GenBank/DDBJ whole genome shotgun (WGS) entry which is preliminary data.</text>
</comment>
<dbReference type="Proteomes" id="UP000460412">
    <property type="component" value="Unassembled WGS sequence"/>
</dbReference>
<dbReference type="RefSeq" id="WP_159751397.1">
    <property type="nucleotide sequence ID" value="NZ_WUQX01000001.1"/>
</dbReference>
<organism evidence="1 2">
    <name type="scientific">Sporofaciens musculi</name>
    <dbReference type="NCBI Taxonomy" id="2681861"/>
    <lineage>
        <taxon>Bacteria</taxon>
        <taxon>Bacillati</taxon>
        <taxon>Bacillota</taxon>
        <taxon>Clostridia</taxon>
        <taxon>Lachnospirales</taxon>
        <taxon>Lachnospiraceae</taxon>
        <taxon>Sporofaciens</taxon>
    </lineage>
</organism>
<name>A0A7X3MGX9_9FIRM</name>
<dbReference type="EMBL" id="WUQX01000001">
    <property type="protein sequence ID" value="MXP76245.1"/>
    <property type="molecule type" value="Genomic_DNA"/>
</dbReference>
<evidence type="ECO:0000313" key="1">
    <source>
        <dbReference type="EMBL" id="MXP76245.1"/>
    </source>
</evidence>
<dbReference type="AlphaFoldDB" id="A0A7X3MGX9"/>
<evidence type="ECO:0000313" key="2">
    <source>
        <dbReference type="Proteomes" id="UP000460412"/>
    </source>
</evidence>
<accession>A0A7X3MGX9</accession>
<protein>
    <submittedName>
        <fullName evidence="1">Uncharacterized protein</fullName>
    </submittedName>
</protein>
<keyword evidence="2" id="KW-1185">Reference proteome</keyword>
<gene>
    <name evidence="1" type="ORF">GN277_12825</name>
</gene>
<sequence>MIKTRKVYRVYNDDELWSKKKIDFFHGIWCTDNFDCRNMSMKDSFSNSKCISGSIIDESIKECLIFTFFDKVNYPVKKDTFIEITYEDLLEYCEEVEMIVI</sequence>
<proteinExistence type="predicted"/>
<reference evidence="1 2" key="1">
    <citation type="submission" date="2019-12" db="EMBL/GenBank/DDBJ databases">
        <title>Sporaefaciens musculi gen. nov., sp. nov., a novel bacterium isolated from the caecum of an obese mouse.</title>
        <authorList>
            <person name="Rasmussen T.S."/>
            <person name="Streidl T."/>
            <person name="Hitch T.C.A."/>
            <person name="Wortmann E."/>
            <person name="Deptula P."/>
            <person name="Hansen M."/>
            <person name="Nielsen D.S."/>
            <person name="Clavel T."/>
            <person name="Vogensen F.K."/>
        </authorList>
    </citation>
    <scope>NUCLEOTIDE SEQUENCE [LARGE SCALE GENOMIC DNA]</scope>
    <source>
        <strain evidence="1 2">WCA-9-b2</strain>
    </source>
</reference>